<evidence type="ECO:0000313" key="1">
    <source>
        <dbReference type="EMBL" id="KAJ7305000.1"/>
    </source>
</evidence>
<dbReference type="PANTHER" id="PTHR45913">
    <property type="entry name" value="EPM2A-INTERACTING PROTEIN 1"/>
    <property type="match status" value="1"/>
</dbReference>
<name>A0A9Q1AQU4_9SAUR</name>
<proteinExistence type="predicted"/>
<reference evidence="1" key="1">
    <citation type="journal article" date="2023" name="DNA Res.">
        <title>Chromosome-level genome assembly of Phrynocephalus forsythii using third-generation DNA sequencing and Hi-C analysis.</title>
        <authorList>
            <person name="Qi Y."/>
            <person name="Zhao W."/>
            <person name="Zhao Y."/>
            <person name="Niu C."/>
            <person name="Cao S."/>
            <person name="Zhang Y."/>
        </authorList>
    </citation>
    <scope>NUCLEOTIDE SEQUENCE</scope>
    <source>
        <tissue evidence="1">Muscle</tissue>
    </source>
</reference>
<organism evidence="1 2">
    <name type="scientific">Phrynocephalus forsythii</name>
    <dbReference type="NCBI Taxonomy" id="171643"/>
    <lineage>
        <taxon>Eukaryota</taxon>
        <taxon>Metazoa</taxon>
        <taxon>Chordata</taxon>
        <taxon>Craniata</taxon>
        <taxon>Vertebrata</taxon>
        <taxon>Euteleostomi</taxon>
        <taxon>Lepidosauria</taxon>
        <taxon>Squamata</taxon>
        <taxon>Bifurcata</taxon>
        <taxon>Unidentata</taxon>
        <taxon>Episquamata</taxon>
        <taxon>Toxicofera</taxon>
        <taxon>Iguania</taxon>
        <taxon>Acrodonta</taxon>
        <taxon>Agamidae</taxon>
        <taxon>Agaminae</taxon>
        <taxon>Phrynocephalus</taxon>
    </lineage>
</organism>
<dbReference type="Proteomes" id="UP001142489">
    <property type="component" value="Unassembled WGS sequence"/>
</dbReference>
<gene>
    <name evidence="1" type="ORF">JRQ81_010750</name>
</gene>
<protein>
    <submittedName>
        <fullName evidence="1">Uncharacterized protein</fullName>
    </submittedName>
</protein>
<dbReference type="PANTHER" id="PTHR45913:SF22">
    <property type="entry name" value="SCAN BOX DOMAIN-CONTAINING PROTEIN"/>
    <property type="match status" value="1"/>
</dbReference>
<accession>A0A9Q1AQU4</accession>
<dbReference type="AlphaFoldDB" id="A0A9Q1AQU4"/>
<evidence type="ECO:0000313" key="2">
    <source>
        <dbReference type="Proteomes" id="UP001142489"/>
    </source>
</evidence>
<sequence length="157" mass="17809">MFASTSKRDFDGLQASYNISQLIAKSGKCHAIKEELILPAVKEVLKAVLHKPAYDILKRISLCNNRVQRHSDEMSHDAESFFCNYLKTNHFSIHLDVSTLSGNESLLLAYVHFFMDQEIHEELLFVGTLTTDTKGESISNVLKDYFMEKGIPLSNII</sequence>
<comment type="caution">
    <text evidence="1">The sequence shown here is derived from an EMBL/GenBank/DDBJ whole genome shotgun (WGS) entry which is preliminary data.</text>
</comment>
<dbReference type="OrthoDB" id="10060419at2759"/>
<keyword evidence="2" id="KW-1185">Reference proteome</keyword>
<dbReference type="EMBL" id="JAPFRF010000022">
    <property type="protein sequence ID" value="KAJ7305000.1"/>
    <property type="molecule type" value="Genomic_DNA"/>
</dbReference>